<evidence type="ECO:0000256" key="14">
    <source>
        <dbReference type="ARBA" id="ARBA00023065"/>
    </source>
</evidence>
<dbReference type="PANTHER" id="PTHR36816">
    <property type="entry name" value="ATP SYNTHASE PROTEIN YMF19"/>
    <property type="match status" value="1"/>
</dbReference>
<evidence type="ECO:0000256" key="4">
    <source>
        <dbReference type="ARBA" id="ARBA00011648"/>
    </source>
</evidence>
<dbReference type="GO" id="GO:1902600">
    <property type="term" value="P:proton transmembrane transport"/>
    <property type="evidence" value="ECO:0007669"/>
    <property type="project" value="UniProtKB-KW"/>
</dbReference>
<keyword evidence="13 20" id="KW-1133">Transmembrane helix</keyword>
<dbReference type="EMBL" id="HQ874522">
    <property type="protein sequence ID" value="ADY75469.1"/>
    <property type="molecule type" value="Genomic_DNA"/>
</dbReference>
<keyword evidence="7" id="KW-0138">CF(0)</keyword>
<keyword evidence="14" id="KW-0406">Ion transport</keyword>
<dbReference type="InterPro" id="IPR003319">
    <property type="entry name" value="YMF19-like_N"/>
</dbReference>
<comment type="subunit">
    <text evidence="4">F-type ATPases have 2 components, CF(1) - the catalytic core - and CF(0) - the membrane proton channel. CF(1) has five subunits: alpha(3), beta(3), gamma(1), delta(1), epsilon(1). CF(0) has three main subunits: a, b and c.</text>
</comment>
<evidence type="ECO:0000256" key="6">
    <source>
        <dbReference type="ARBA" id="ARBA00022448"/>
    </source>
</evidence>
<evidence type="ECO:0000256" key="1">
    <source>
        <dbReference type="ARBA" id="ARBA00003096"/>
    </source>
</evidence>
<keyword evidence="6" id="KW-0813">Transport</keyword>
<evidence type="ECO:0000256" key="8">
    <source>
        <dbReference type="ARBA" id="ARBA00022692"/>
    </source>
</evidence>
<feature type="transmembrane region" description="Helical" evidence="20">
    <location>
        <begin position="12"/>
        <end position="32"/>
    </location>
</feature>
<reference evidence="22" key="1">
    <citation type="submission" date="2011-01" db="EMBL/GenBank/DDBJ databases">
        <title>Organelle genomes of Coccomyxa sp. C-169.</title>
        <authorList>
            <person name="Smith D.R."/>
            <person name="Yamada T."/>
            <person name="Grigoriev I.V."/>
            <person name="Van Etten J.L."/>
        </authorList>
    </citation>
    <scope>NUCLEOTIDE SEQUENCE [LARGE SCALE GENOMIC DNA]</scope>
</reference>
<dbReference type="GO" id="GO:0031966">
    <property type="term" value="C:mitochondrial membrane"/>
    <property type="evidence" value="ECO:0007669"/>
    <property type="project" value="UniProtKB-SubCell"/>
</dbReference>
<dbReference type="GO" id="GO:0006754">
    <property type="term" value="P:ATP biosynthetic process"/>
    <property type="evidence" value="ECO:0007669"/>
    <property type="project" value="UniProtKB-KW"/>
</dbReference>
<dbReference type="RefSeq" id="YP_004339027.1">
    <property type="nucleotide sequence ID" value="NC_015316.1"/>
</dbReference>
<dbReference type="KEGG" id="csl:CospCoM_p22"/>
<keyword evidence="16 20" id="KW-0472">Membrane</keyword>
<dbReference type="AlphaFoldDB" id="F1DPM9"/>
<evidence type="ECO:0000256" key="16">
    <source>
        <dbReference type="ARBA" id="ARBA00023136"/>
    </source>
</evidence>
<evidence type="ECO:0000256" key="13">
    <source>
        <dbReference type="ARBA" id="ARBA00022989"/>
    </source>
</evidence>
<sequence>MPQLDKVTFFSQFLWLSIFYVGFYLVILKHFLPKLSRILKVRQKKVSHSQEGSTALLQEKEKVGGSLNMLIEQGVGTSKRLFQENLEKTQAWLDRVVKDTNQTTLRSANESYIASLGETSVSQNLVVDLTFLPISGKGLAALLTEKIKAGDTSSSVNK</sequence>
<dbReference type="GO" id="GO:0045259">
    <property type="term" value="C:proton-transporting ATP synthase complex"/>
    <property type="evidence" value="ECO:0007669"/>
    <property type="project" value="UniProtKB-KW"/>
</dbReference>
<dbReference type="InterPro" id="IPR044975">
    <property type="entry name" value="YMF19-like"/>
</dbReference>
<comment type="function">
    <text evidence="1">This is one of the chains of the nonenzymatic component (CF(0) subunit) of the mitochondrial ATPase complex.</text>
</comment>
<protein>
    <recommendedName>
        <fullName evidence="5">H(+)-transporting two-sector ATPase</fullName>
        <ecNumber evidence="5">7.1.2.2</ecNumber>
    </recommendedName>
    <alternativeName>
        <fullName evidence="18">Mitochondrial protein YMF19</fullName>
    </alternativeName>
</protein>
<keyword evidence="8 20" id="KW-0812">Transmembrane</keyword>
<evidence type="ECO:0000256" key="15">
    <source>
        <dbReference type="ARBA" id="ARBA00023128"/>
    </source>
</evidence>
<proteinExistence type="inferred from homology"/>
<keyword evidence="9" id="KW-0547">Nucleotide-binding</keyword>
<feature type="domain" description="ATP synthase YMF19-like N-terminal" evidence="21">
    <location>
        <begin position="2"/>
        <end position="73"/>
    </location>
</feature>
<evidence type="ECO:0000256" key="12">
    <source>
        <dbReference type="ARBA" id="ARBA00022967"/>
    </source>
</evidence>
<evidence type="ECO:0000313" key="22">
    <source>
        <dbReference type="EMBL" id="ADY75469.1"/>
    </source>
</evidence>
<evidence type="ECO:0000256" key="19">
    <source>
        <dbReference type="ARBA" id="ARBA00048383"/>
    </source>
</evidence>
<evidence type="ECO:0000256" key="18">
    <source>
        <dbReference type="ARBA" id="ARBA00030649"/>
    </source>
</evidence>
<accession>F1DPM9</accession>
<keyword evidence="17" id="KW-0066">ATP synthesis</keyword>
<keyword evidence="10" id="KW-0375">Hydrogen ion transport</keyword>
<evidence type="ECO:0000256" key="5">
    <source>
        <dbReference type="ARBA" id="ARBA00012473"/>
    </source>
</evidence>
<geneLocation type="mitochondrion" evidence="22"/>
<evidence type="ECO:0000256" key="2">
    <source>
        <dbReference type="ARBA" id="ARBA00004304"/>
    </source>
</evidence>
<dbReference type="Pfam" id="PF02326">
    <property type="entry name" value="YMF19"/>
    <property type="match status" value="1"/>
</dbReference>
<comment type="similarity">
    <text evidence="3">Belongs to the ATPase protein YMF19 family.</text>
</comment>
<comment type="subcellular location">
    <subcellularLocation>
        <location evidence="2">Mitochondrion membrane</location>
        <topology evidence="2">Single-pass membrane protein</topology>
    </subcellularLocation>
</comment>
<keyword evidence="23" id="KW-1185">Reference proteome</keyword>
<evidence type="ECO:0000256" key="9">
    <source>
        <dbReference type="ARBA" id="ARBA00022741"/>
    </source>
</evidence>
<evidence type="ECO:0000259" key="21">
    <source>
        <dbReference type="Pfam" id="PF02326"/>
    </source>
</evidence>
<organism evidence="22 23">
    <name type="scientific">Coccomyxa subellipsoidea (strain C-169)</name>
    <name type="common">Green microalga</name>
    <dbReference type="NCBI Taxonomy" id="574566"/>
    <lineage>
        <taxon>Eukaryota</taxon>
        <taxon>Viridiplantae</taxon>
        <taxon>Chlorophyta</taxon>
        <taxon>core chlorophytes</taxon>
        <taxon>Trebouxiophyceae</taxon>
        <taxon>Trebouxiophyceae incertae sedis</taxon>
        <taxon>Coccomyxaceae</taxon>
        <taxon>Coccomyxa</taxon>
        <taxon>Coccomyxa subellipsoidea</taxon>
    </lineage>
</organism>
<name>F1DPM9_COCSC</name>
<dbReference type="GO" id="GO:0005524">
    <property type="term" value="F:ATP binding"/>
    <property type="evidence" value="ECO:0007669"/>
    <property type="project" value="UniProtKB-KW"/>
</dbReference>
<evidence type="ECO:0000256" key="7">
    <source>
        <dbReference type="ARBA" id="ARBA00022547"/>
    </source>
</evidence>
<comment type="catalytic activity">
    <reaction evidence="19">
        <text>ATP + H2O + 4 H(+)(in) = ADP + phosphate + 5 H(+)(out)</text>
        <dbReference type="Rhea" id="RHEA:57720"/>
        <dbReference type="ChEBI" id="CHEBI:15377"/>
        <dbReference type="ChEBI" id="CHEBI:15378"/>
        <dbReference type="ChEBI" id="CHEBI:30616"/>
        <dbReference type="ChEBI" id="CHEBI:43474"/>
        <dbReference type="ChEBI" id="CHEBI:456216"/>
        <dbReference type="EC" id="7.1.2.2"/>
    </reaction>
</comment>
<evidence type="ECO:0000256" key="11">
    <source>
        <dbReference type="ARBA" id="ARBA00022840"/>
    </source>
</evidence>
<dbReference type="STRING" id="574566.F1DPM9"/>
<keyword evidence="12" id="KW-1278">Translocase</keyword>
<evidence type="ECO:0000256" key="3">
    <source>
        <dbReference type="ARBA" id="ARBA00010946"/>
    </source>
</evidence>
<dbReference type="PANTHER" id="PTHR36816:SF1">
    <property type="entry name" value="ATP SYNTHASE PROTEIN YMF19"/>
    <property type="match status" value="1"/>
</dbReference>
<dbReference type="GeneID" id="10358536"/>
<evidence type="ECO:0000256" key="17">
    <source>
        <dbReference type="ARBA" id="ARBA00023310"/>
    </source>
</evidence>
<dbReference type="Proteomes" id="UP000007264">
    <property type="component" value="Mitochondrion"/>
</dbReference>
<evidence type="ECO:0000256" key="20">
    <source>
        <dbReference type="SAM" id="Phobius"/>
    </source>
</evidence>
<evidence type="ECO:0000313" key="23">
    <source>
        <dbReference type="Proteomes" id="UP000007264"/>
    </source>
</evidence>
<keyword evidence="15 22" id="KW-0496">Mitochondrion</keyword>
<evidence type="ECO:0000256" key="10">
    <source>
        <dbReference type="ARBA" id="ARBA00022781"/>
    </source>
</evidence>
<gene>
    <name evidence="22" type="primary">atp8</name>
</gene>
<keyword evidence="11" id="KW-0067">ATP-binding</keyword>
<dbReference type="EC" id="7.1.2.2" evidence="5"/>